<protein>
    <recommendedName>
        <fullName evidence="4">DUF1618 domain-containing protein</fullName>
    </recommendedName>
</protein>
<dbReference type="EMBL" id="LWDX02067003">
    <property type="protein sequence ID" value="OEL15399.1"/>
    <property type="molecule type" value="Genomic_DNA"/>
</dbReference>
<accession>A0A1E5UR78</accession>
<proteinExistence type="predicted"/>
<comment type="caution">
    <text evidence="2">The sequence shown here is derived from an EMBL/GenBank/DDBJ whole genome shotgun (WGS) entry which is preliminary data.</text>
</comment>
<organism evidence="2 3">
    <name type="scientific">Dichanthelium oligosanthes</name>
    <dbReference type="NCBI Taxonomy" id="888268"/>
    <lineage>
        <taxon>Eukaryota</taxon>
        <taxon>Viridiplantae</taxon>
        <taxon>Streptophyta</taxon>
        <taxon>Embryophyta</taxon>
        <taxon>Tracheophyta</taxon>
        <taxon>Spermatophyta</taxon>
        <taxon>Magnoliopsida</taxon>
        <taxon>Liliopsida</taxon>
        <taxon>Poales</taxon>
        <taxon>Poaceae</taxon>
        <taxon>PACMAD clade</taxon>
        <taxon>Panicoideae</taxon>
        <taxon>Panicodae</taxon>
        <taxon>Paniceae</taxon>
        <taxon>Dichantheliinae</taxon>
        <taxon>Dichanthelium</taxon>
    </lineage>
</organism>
<name>A0A1E5UR78_9POAL</name>
<sequence length="216" mass="23268">MSNLNVGRAGRSRPSLPPPALARALLSCFAPPPLPPLPPWIVLDSSLDVHLGVAVPPVGLEREEWALVECAGRTAYGCGERGQQVLHGLTLFVRLVRPGCVTTALYIHATDDVLRAIRAEYGDGDGYGFLIPMDSLGLGAQGTVKTAEDSHIVLAVSFRLQYLHSLSYYVVYDALDRSLAMIPCTPEPNLCPTHDTFTPLTVPRDGGTDPSDHTRT</sequence>
<evidence type="ECO:0000256" key="1">
    <source>
        <dbReference type="SAM" id="MobiDB-lite"/>
    </source>
</evidence>
<gene>
    <name evidence="2" type="ORF">BAE44_0023580</name>
</gene>
<keyword evidence="3" id="KW-1185">Reference proteome</keyword>
<dbReference type="OrthoDB" id="689746at2759"/>
<feature type="region of interest" description="Disordered" evidence="1">
    <location>
        <begin position="195"/>
        <end position="216"/>
    </location>
</feature>
<evidence type="ECO:0000313" key="3">
    <source>
        <dbReference type="Proteomes" id="UP000095767"/>
    </source>
</evidence>
<evidence type="ECO:0000313" key="2">
    <source>
        <dbReference type="EMBL" id="OEL15399.1"/>
    </source>
</evidence>
<feature type="compositionally biased region" description="Basic and acidic residues" evidence="1">
    <location>
        <begin position="206"/>
        <end position="216"/>
    </location>
</feature>
<reference evidence="2 3" key="1">
    <citation type="submission" date="2016-09" db="EMBL/GenBank/DDBJ databases">
        <title>The draft genome of Dichanthelium oligosanthes: A C3 panicoid grass species.</title>
        <authorList>
            <person name="Studer A.J."/>
            <person name="Schnable J.C."/>
            <person name="Brutnell T.P."/>
        </authorList>
    </citation>
    <scope>NUCLEOTIDE SEQUENCE [LARGE SCALE GENOMIC DNA]</scope>
    <source>
        <strain evidence="3">cv. Kellogg 1175</strain>
        <tissue evidence="2">Leaf</tissue>
    </source>
</reference>
<dbReference type="AlphaFoldDB" id="A0A1E5UR78"/>
<evidence type="ECO:0008006" key="4">
    <source>
        <dbReference type="Google" id="ProtNLM"/>
    </source>
</evidence>
<dbReference type="Proteomes" id="UP000095767">
    <property type="component" value="Unassembled WGS sequence"/>
</dbReference>